<keyword evidence="6" id="KW-0812">Transmembrane</keyword>
<feature type="transmembrane region" description="Helical" evidence="6">
    <location>
        <begin position="131"/>
        <end position="152"/>
    </location>
</feature>
<dbReference type="PANTHER" id="PTHR43298">
    <property type="entry name" value="MULTIDRUG RESISTANCE PROTEIN NORM-RELATED"/>
    <property type="match status" value="1"/>
</dbReference>
<evidence type="ECO:0000256" key="2">
    <source>
        <dbReference type="ARBA" id="ARBA00010199"/>
    </source>
</evidence>
<dbReference type="InterPro" id="IPR050222">
    <property type="entry name" value="MATE_MdtK"/>
</dbReference>
<feature type="transmembrane region" description="Helical" evidence="6">
    <location>
        <begin position="412"/>
        <end position="429"/>
    </location>
</feature>
<feature type="transmembrane region" description="Helical" evidence="6">
    <location>
        <begin position="233"/>
        <end position="259"/>
    </location>
</feature>
<comment type="function">
    <text evidence="1">Multidrug efflux pump.</text>
</comment>
<protein>
    <recommendedName>
        <fullName evidence="3">Probable multidrug resistance protein NorM</fullName>
    </recommendedName>
    <alternativeName>
        <fullName evidence="5">Multidrug-efflux transporter</fullName>
    </alternativeName>
</protein>
<dbReference type="Proteomes" id="UP000294743">
    <property type="component" value="Unassembled WGS sequence"/>
</dbReference>
<evidence type="ECO:0000256" key="5">
    <source>
        <dbReference type="ARBA" id="ARBA00031636"/>
    </source>
</evidence>
<comment type="caution">
    <text evidence="7">The sequence shown here is derived from an EMBL/GenBank/DDBJ whole genome shotgun (WGS) entry which is preliminary data.</text>
</comment>
<evidence type="ECO:0000256" key="6">
    <source>
        <dbReference type="SAM" id="Phobius"/>
    </source>
</evidence>
<feature type="transmembrane region" description="Helical" evidence="6">
    <location>
        <begin position="164"/>
        <end position="188"/>
    </location>
</feature>
<feature type="transmembrane region" description="Helical" evidence="6">
    <location>
        <begin position="348"/>
        <end position="371"/>
    </location>
</feature>
<evidence type="ECO:0000256" key="3">
    <source>
        <dbReference type="ARBA" id="ARBA00020268"/>
    </source>
</evidence>
<dbReference type="GO" id="GO:0015297">
    <property type="term" value="F:antiporter activity"/>
    <property type="evidence" value="ECO:0007669"/>
    <property type="project" value="InterPro"/>
</dbReference>
<feature type="transmembrane region" description="Helical" evidence="6">
    <location>
        <begin position="383"/>
        <end position="406"/>
    </location>
</feature>
<feature type="transmembrane region" description="Helical" evidence="6">
    <location>
        <begin position="194"/>
        <end position="212"/>
    </location>
</feature>
<comment type="similarity">
    <text evidence="2">Belongs to the multi antimicrobial extrusion (MATE) (TC 2.A.66.1) family.</text>
</comment>
<dbReference type="EMBL" id="SODD01000020">
    <property type="protein sequence ID" value="TDW16747.1"/>
    <property type="molecule type" value="Genomic_DNA"/>
</dbReference>
<reference evidence="7 8" key="1">
    <citation type="submission" date="2019-03" db="EMBL/GenBank/DDBJ databases">
        <title>Genomic Encyclopedia of Type Strains, Phase IV (KMG-IV): sequencing the most valuable type-strain genomes for metagenomic binning, comparative biology and taxonomic classification.</title>
        <authorList>
            <person name="Goeker M."/>
        </authorList>
    </citation>
    <scope>NUCLEOTIDE SEQUENCE [LARGE SCALE GENOMIC DNA]</scope>
    <source>
        <strain evidence="7 8">DSM 28867</strain>
    </source>
</reference>
<keyword evidence="4" id="KW-0813">Transport</keyword>
<keyword evidence="6" id="KW-0472">Membrane</keyword>
<keyword evidence="6" id="KW-1133">Transmembrane helix</keyword>
<sequence>MRRFIADRFFYQRTGRLIVPIAIQSFATSISGIIDSMMAQSFDGVSAIGTALQVDGLMQGASFGIAAGINVYIVQAYGAKKLTEMRQYFMLSLLCVFLNALLWIGISLGFNTRFLSIFISDQSVIETAFEYLRYGCFSFIFTALIMSFVYAYQSVQKTHVPLMVSMITLVVKIGLNYVCMFMLGFGIAGAGMSMTLSQGFAFLLYLGISLYTKQPFLGKVKDIFTMPLHIVTTTIKGIAPLVVNETLFGVGNSMFVIAYGHFGKRVMDCYYIGDRVIQVFYTVVSAISSSATSLIGFELGKKNYDYAQKVVDYFFGLAFVLAFGVALGVIVFAPNIVAIYHLSNPADVNLAIAIIRALSIRVAFRFFNVVIFATLRAGGESKYLAFLDSVIMWTVGIAITFVLIYGFSINNIVFVIVLAQLEQFVRLVLGFKRIKKKKWLHHLVESPKQQTCI</sequence>
<accession>A0A4R7ZGG5</accession>
<feature type="transmembrane region" description="Helical" evidence="6">
    <location>
        <begin position="279"/>
        <end position="299"/>
    </location>
</feature>
<dbReference type="PANTHER" id="PTHR43298:SF2">
    <property type="entry name" value="FMN_FAD EXPORTER YEEO-RELATED"/>
    <property type="match status" value="1"/>
</dbReference>
<dbReference type="GO" id="GO:0042910">
    <property type="term" value="F:xenobiotic transmembrane transporter activity"/>
    <property type="evidence" value="ECO:0007669"/>
    <property type="project" value="InterPro"/>
</dbReference>
<name>A0A4R7ZGG5_9FIRM</name>
<keyword evidence="8" id="KW-1185">Reference proteome</keyword>
<evidence type="ECO:0000256" key="1">
    <source>
        <dbReference type="ARBA" id="ARBA00003408"/>
    </source>
</evidence>
<dbReference type="InterPro" id="IPR002528">
    <property type="entry name" value="MATE_fam"/>
</dbReference>
<dbReference type="RefSeq" id="WP_166667570.1">
    <property type="nucleotide sequence ID" value="NZ_SODD01000020.1"/>
</dbReference>
<proteinExistence type="inferred from homology"/>
<evidence type="ECO:0000313" key="7">
    <source>
        <dbReference type="EMBL" id="TDW16747.1"/>
    </source>
</evidence>
<feature type="transmembrane region" description="Helical" evidence="6">
    <location>
        <begin position="311"/>
        <end position="342"/>
    </location>
</feature>
<organism evidence="7 8">
    <name type="scientific">Breznakia blatticola</name>
    <dbReference type="NCBI Taxonomy" id="1754012"/>
    <lineage>
        <taxon>Bacteria</taxon>
        <taxon>Bacillati</taxon>
        <taxon>Bacillota</taxon>
        <taxon>Erysipelotrichia</taxon>
        <taxon>Erysipelotrichales</taxon>
        <taxon>Erysipelotrichaceae</taxon>
        <taxon>Breznakia</taxon>
    </lineage>
</organism>
<evidence type="ECO:0000313" key="8">
    <source>
        <dbReference type="Proteomes" id="UP000294743"/>
    </source>
</evidence>
<gene>
    <name evidence="7" type="ORF">EDD63_12028</name>
</gene>
<evidence type="ECO:0000256" key="4">
    <source>
        <dbReference type="ARBA" id="ARBA00022448"/>
    </source>
</evidence>
<dbReference type="AlphaFoldDB" id="A0A4R7ZGG5"/>
<feature type="transmembrane region" description="Helical" evidence="6">
    <location>
        <begin position="56"/>
        <end position="77"/>
    </location>
</feature>
<dbReference type="GO" id="GO:0005886">
    <property type="term" value="C:plasma membrane"/>
    <property type="evidence" value="ECO:0007669"/>
    <property type="project" value="TreeGrafter"/>
</dbReference>
<feature type="transmembrane region" description="Helical" evidence="6">
    <location>
        <begin position="89"/>
        <end position="111"/>
    </location>
</feature>
<dbReference type="Pfam" id="PF01554">
    <property type="entry name" value="MatE"/>
    <property type="match status" value="2"/>
</dbReference>